<dbReference type="InterPro" id="IPR006343">
    <property type="entry name" value="DnaB/C_C"/>
</dbReference>
<evidence type="ECO:0000313" key="5">
    <source>
        <dbReference type="Proteomes" id="UP000272462"/>
    </source>
</evidence>
<dbReference type="Proteomes" id="UP000272462">
    <property type="component" value="Chromosome"/>
</dbReference>
<dbReference type="SUPFAM" id="SSF158499">
    <property type="entry name" value="DnaD domain-like"/>
    <property type="match status" value="1"/>
</dbReference>
<evidence type="ECO:0000313" key="4">
    <source>
        <dbReference type="EMBL" id="AYJ01034.1"/>
    </source>
</evidence>
<dbReference type="RefSeq" id="WP_121463766.1">
    <property type="nucleotide sequence ID" value="NZ_CP025121.1"/>
</dbReference>
<gene>
    <name evidence="4" type="ORF">CWO85_00570</name>
</gene>
<dbReference type="InterPro" id="IPR036388">
    <property type="entry name" value="WH-like_DNA-bd_sf"/>
</dbReference>
<evidence type="ECO:0000259" key="2">
    <source>
        <dbReference type="Pfam" id="PF07261"/>
    </source>
</evidence>
<organism evidence="4 5">
    <name type="scientific">Ziziphus jujuba witches'-broom phytoplasma</name>
    <dbReference type="NCBI Taxonomy" id="135727"/>
    <lineage>
        <taxon>Bacteria</taxon>
        <taxon>Bacillati</taxon>
        <taxon>Mycoplasmatota</taxon>
        <taxon>Mollicutes</taxon>
        <taxon>Acholeplasmatales</taxon>
        <taxon>Acholeplasmataceae</taxon>
        <taxon>Candidatus Phytoplasma</taxon>
        <taxon>16SrV (Elm yellows group)</taxon>
    </lineage>
</organism>
<evidence type="ECO:0000256" key="1">
    <source>
        <dbReference type="ARBA" id="ARBA00093462"/>
    </source>
</evidence>
<dbReference type="OrthoDB" id="384412at2"/>
<accession>A0A660HLX1</accession>
<dbReference type="InterPro" id="IPR034829">
    <property type="entry name" value="DnaD-like_sf"/>
</dbReference>
<reference evidence="4 5" key="1">
    <citation type="journal article" date="2018" name="BMC Genomics">
        <title>Comparative genome analysis of jujube witches'-broom Phytoplasma, an obligate pathogen that causes jujube witches'-broom disease.</title>
        <authorList>
            <person name="Wang J."/>
            <person name="Song L."/>
            <person name="Jiao Q."/>
            <person name="Yang S."/>
            <person name="Gao R."/>
            <person name="Lu X."/>
            <person name="Zhou G."/>
        </authorList>
    </citation>
    <scope>NUCLEOTIDE SEQUENCE [LARGE SCALE GENOMIC DNA]</scope>
    <source>
        <strain evidence="4">Jwb-nky</strain>
    </source>
</reference>
<evidence type="ECO:0000259" key="3">
    <source>
        <dbReference type="Pfam" id="PF21984"/>
    </source>
</evidence>
<comment type="similarity">
    <text evidence="1">Belongs to the DnaB/DnaD family.</text>
</comment>
<dbReference type="Pfam" id="PF21984">
    <property type="entry name" value="DnaD_N"/>
    <property type="match status" value="1"/>
</dbReference>
<dbReference type="Gene3D" id="1.10.10.630">
    <property type="entry name" value="DnaD domain-like"/>
    <property type="match status" value="1"/>
</dbReference>
<keyword evidence="5" id="KW-1185">Reference proteome</keyword>
<dbReference type="Gene3D" id="1.10.10.10">
    <property type="entry name" value="Winged helix-like DNA-binding domain superfamily/Winged helix DNA-binding domain"/>
    <property type="match status" value="1"/>
</dbReference>
<feature type="domain" description="DnaD N-terminal" evidence="3">
    <location>
        <begin position="13"/>
        <end position="109"/>
    </location>
</feature>
<sequence>MFKMLYEEGYLNIEKILIREYHKMNLTFQETMVLICLFDCYEHKHFSSVFLAKKINLSKNEVENILEELIQKDFFCLSQETKNDKLIEVFNLDNTFSKLEQLYLEKDKNVQIKKQNKYITETIEQIEKLKGENLAAYELEIIKNWYLEKKYSDKDIKRSINIACANQKKSIYYIERILSNENNLKIENNDKADQILYKIFNKIK</sequence>
<name>A0A660HLX1_ZIZJU</name>
<feature type="domain" description="DnaB/C C-terminal" evidence="2">
    <location>
        <begin position="123"/>
        <end position="194"/>
    </location>
</feature>
<dbReference type="EMBL" id="CP025121">
    <property type="protein sequence ID" value="AYJ01034.1"/>
    <property type="molecule type" value="Genomic_DNA"/>
</dbReference>
<dbReference type="InterPro" id="IPR053843">
    <property type="entry name" value="DnaD_N"/>
</dbReference>
<dbReference type="AlphaFoldDB" id="A0A660HLX1"/>
<dbReference type="Pfam" id="PF07261">
    <property type="entry name" value="DnaB_2"/>
    <property type="match status" value="1"/>
</dbReference>
<protein>
    <submittedName>
        <fullName evidence="4">DNA replication protein</fullName>
    </submittedName>
</protein>
<proteinExistence type="inferred from homology"/>
<dbReference type="KEGG" id="pzi:CWO85_00570"/>